<dbReference type="SUPFAM" id="SSF56219">
    <property type="entry name" value="DNase I-like"/>
    <property type="match status" value="1"/>
</dbReference>
<reference evidence="3" key="1">
    <citation type="journal article" date="2017" name="bioRxiv">
        <title>Comparative analysis of the genomes of Stylophora pistillata and Acropora digitifera provides evidence for extensive differences between species of corals.</title>
        <authorList>
            <person name="Voolstra C.R."/>
            <person name="Li Y."/>
            <person name="Liew Y.J."/>
            <person name="Baumgarten S."/>
            <person name="Zoccola D."/>
            <person name="Flot J.-F."/>
            <person name="Tambutte S."/>
            <person name="Allemand D."/>
            <person name="Aranda M."/>
        </authorList>
    </citation>
    <scope>NUCLEOTIDE SEQUENCE [LARGE SCALE GENOMIC DNA]</scope>
</reference>
<proteinExistence type="predicted"/>
<dbReference type="InterPro" id="IPR007110">
    <property type="entry name" value="Ig-like_dom"/>
</dbReference>
<dbReference type="Proteomes" id="UP000225706">
    <property type="component" value="Unassembled WGS sequence"/>
</dbReference>
<evidence type="ECO:0000313" key="3">
    <source>
        <dbReference type="Proteomes" id="UP000225706"/>
    </source>
</evidence>
<dbReference type="AlphaFoldDB" id="A0A2B4RXH2"/>
<dbReference type="EMBL" id="LSMT01000274">
    <property type="protein sequence ID" value="PFX21499.1"/>
    <property type="molecule type" value="Genomic_DNA"/>
</dbReference>
<evidence type="ECO:0000259" key="1">
    <source>
        <dbReference type="PROSITE" id="PS50835"/>
    </source>
</evidence>
<dbReference type="InterPro" id="IPR013783">
    <property type="entry name" value="Ig-like_fold"/>
</dbReference>
<feature type="domain" description="Ig-like" evidence="1">
    <location>
        <begin position="744"/>
        <end position="837"/>
    </location>
</feature>
<dbReference type="InterPro" id="IPR036691">
    <property type="entry name" value="Endo/exonu/phosph_ase_sf"/>
</dbReference>
<dbReference type="InterPro" id="IPR003598">
    <property type="entry name" value="Ig_sub2"/>
</dbReference>
<dbReference type="SUPFAM" id="SSF48726">
    <property type="entry name" value="Immunoglobulin"/>
    <property type="match status" value="6"/>
</dbReference>
<dbReference type="InterPro" id="IPR036179">
    <property type="entry name" value="Ig-like_dom_sf"/>
</dbReference>
<dbReference type="Pfam" id="PF07679">
    <property type="entry name" value="I-set"/>
    <property type="match status" value="2"/>
</dbReference>
<feature type="domain" description="Ig-like" evidence="1">
    <location>
        <begin position="896"/>
        <end position="1008"/>
    </location>
</feature>
<comment type="caution">
    <text evidence="2">The sequence shown here is derived from an EMBL/GenBank/DDBJ whole genome shotgun (WGS) entry which is preliminary data.</text>
</comment>
<accession>A0A2B4RXH2</accession>
<dbReference type="PROSITE" id="PS50835">
    <property type="entry name" value="IG_LIKE"/>
    <property type="match status" value="3"/>
</dbReference>
<gene>
    <name evidence="2" type="primary">LRIG2</name>
    <name evidence="2" type="ORF">AWC38_SpisGene14017</name>
</gene>
<evidence type="ECO:0000313" key="2">
    <source>
        <dbReference type="EMBL" id="PFX21499.1"/>
    </source>
</evidence>
<protein>
    <submittedName>
        <fullName evidence="2">Leucine-rich repeats and immunoglobulin-like domains protein 2</fullName>
    </submittedName>
</protein>
<dbReference type="PANTHER" id="PTHR46670">
    <property type="entry name" value="ENDO/EXONUCLEASE/PHOSPHATASE DOMAIN-CONTAINING PROTEIN"/>
    <property type="match status" value="1"/>
</dbReference>
<dbReference type="InterPro" id="IPR013098">
    <property type="entry name" value="Ig_I-set"/>
</dbReference>
<name>A0A2B4RXH2_STYPI</name>
<dbReference type="SMART" id="SM00408">
    <property type="entry name" value="IGc2"/>
    <property type="match status" value="6"/>
</dbReference>
<sequence length="1016" mass="114597">MFRLDTKQPLCLRDSSSLSSFLSPAYTMAVQHIKYTLLGVEALKFLNPPSQVLSGFIGMNIDVNCSTNDPYATVQLFHSRDFVTYTERTLSPEKLHLNKQVFTLLNLGVKDSGQYKCKATDGQQTIEWPSSHGFLFLSQGKLPDIIFDPPRPITVQQGQTGNVTCQTVGWSVSKLLWKKRSNSGDQTVPDSKVVHVIDKTENMVKAVLTITNAQTQDSGEYKCVLSAFNKQDYKIANIRVDGVEAFKFLNTPSQVLSGFLGMNIDFNCSTNDPYATVQLFHSKDFATYTERTLSPEKLHLNKQVFTLLNLDVKDAGQYKCKATDGQQTIEWPSSHGFLFLSQEPLLIMGDFNIHVDVVGDPVCTRFLDLLEVMDQLQHVTTPTHESGHTLDLIITRQCGALVKDPPVRDCHRSDHWSVTCLLNLDKPIITRKTKTFRKIKNIDTAALPNELAALDLCSYTPDDLNDLVHCYNTTLASALDRHAPLVTRSIPVRPLVPWFNNDIKVVKKERRKAERIWRRTSLLSDLRSYKDLRNKTNNLMTEARRTFYRELVDENCGDQKRSFSTHGQMLTNNIYPEVQSSYRVHHSTETALLKVMNDVLLKMNSQHVSLLILLDLSAAFDTVDHFILLDRLTKVVGLQGMEAFKFLNIPSQVLSGFLGMNIDFNCSTNDPYATVQLFHSKDFATYTERTLSPEKLHLNKQVFTLLNLDVKDAGQYICKATEGQQTIEWPSSHGLLFLSRGKLPDIILDPPRPIIVQRGQTGNVTCQTVGWSVSKLLWKKRSNSGDQTVPDSKVVHVIDKTENMVKAVLTLTNAQTQDSGEYKCVLTAFNKQDYKIANIRVDGVEAFKFLNTPSQVLSGFLGMNIDINCSTNDPYATVQLFHSKDFATYTERTLCPEKLHLNKQVFTLLNLDVKDAGQYNCKATDRQQTIEWPSSHGLLFLSQVSKLLWKKRSNSGDQTVPDSKVVHVIDKTENMVKAVLTITNAQTQDSGEYKCVLTAFSKQDYKIANIRVDGNL</sequence>
<dbReference type="InterPro" id="IPR003599">
    <property type="entry name" value="Ig_sub"/>
</dbReference>
<feature type="domain" description="Ig-like" evidence="1">
    <location>
        <begin position="143"/>
        <end position="236"/>
    </location>
</feature>
<dbReference type="PANTHER" id="PTHR46670:SF3">
    <property type="entry name" value="ENDONUCLEASE_EXONUCLEASE_PHOSPHATASE DOMAIN-CONTAINING PROTEIN"/>
    <property type="match status" value="1"/>
</dbReference>
<dbReference type="Gene3D" id="2.60.40.10">
    <property type="entry name" value="Immunoglobulins"/>
    <property type="match status" value="7"/>
</dbReference>
<keyword evidence="3" id="KW-1185">Reference proteome</keyword>
<dbReference type="OrthoDB" id="14563at2759"/>
<dbReference type="Gene3D" id="3.60.10.10">
    <property type="entry name" value="Endonuclease/exonuclease/phosphatase"/>
    <property type="match status" value="1"/>
</dbReference>
<organism evidence="2 3">
    <name type="scientific">Stylophora pistillata</name>
    <name type="common">Smooth cauliflower coral</name>
    <dbReference type="NCBI Taxonomy" id="50429"/>
    <lineage>
        <taxon>Eukaryota</taxon>
        <taxon>Metazoa</taxon>
        <taxon>Cnidaria</taxon>
        <taxon>Anthozoa</taxon>
        <taxon>Hexacorallia</taxon>
        <taxon>Scleractinia</taxon>
        <taxon>Astrocoeniina</taxon>
        <taxon>Pocilloporidae</taxon>
        <taxon>Stylophora</taxon>
    </lineage>
</organism>
<dbReference type="SMART" id="SM00409">
    <property type="entry name" value="IG"/>
    <property type="match status" value="6"/>
</dbReference>